<evidence type="ECO:0000313" key="2">
    <source>
        <dbReference type="EMBL" id="WPR88760.1"/>
    </source>
</evidence>
<accession>A0ABZ0SKP1</accession>
<sequence>MSVIQPTEPPEGADPDEERVVDLDDDAELRLPPPTLDPDESVEDDVDETELEERESAIEYGEIEP</sequence>
<feature type="compositionally biased region" description="Acidic residues" evidence="1">
    <location>
        <begin position="11"/>
        <end position="27"/>
    </location>
</feature>
<dbReference type="EMBL" id="CP139368">
    <property type="protein sequence ID" value="WPR88760.1"/>
    <property type="molecule type" value="Genomic_DNA"/>
</dbReference>
<evidence type="ECO:0000313" key="3">
    <source>
        <dbReference type="Proteomes" id="UP001323798"/>
    </source>
</evidence>
<evidence type="ECO:0000256" key="1">
    <source>
        <dbReference type="SAM" id="MobiDB-lite"/>
    </source>
</evidence>
<organism evidence="2 3">
    <name type="scientific">Microbacterium rhizosphaerae</name>
    <dbReference type="NCBI Taxonomy" id="1678237"/>
    <lineage>
        <taxon>Bacteria</taxon>
        <taxon>Bacillati</taxon>
        <taxon>Actinomycetota</taxon>
        <taxon>Actinomycetes</taxon>
        <taxon>Micrococcales</taxon>
        <taxon>Microbacteriaceae</taxon>
        <taxon>Microbacterium</taxon>
    </lineage>
</organism>
<evidence type="ECO:0008006" key="4">
    <source>
        <dbReference type="Google" id="ProtNLM"/>
    </source>
</evidence>
<reference evidence="2 3" key="1">
    <citation type="submission" date="2023-11" db="EMBL/GenBank/DDBJ databases">
        <title>Genome sequence of Microbacterium rhizosphaerae KACC 19337.</title>
        <authorList>
            <person name="Choi H."/>
            <person name="Kim S."/>
            <person name="Kim Y."/>
            <person name="Kwon S.-W."/>
            <person name="Heo J."/>
        </authorList>
    </citation>
    <scope>NUCLEOTIDE SEQUENCE [LARGE SCALE GENOMIC DNA]</scope>
    <source>
        <strain evidence="2 3">KACC 19337</strain>
    </source>
</reference>
<dbReference type="Proteomes" id="UP001323798">
    <property type="component" value="Chromosome"/>
</dbReference>
<dbReference type="RefSeq" id="WP_320941478.1">
    <property type="nucleotide sequence ID" value="NZ_BAABEU010000005.1"/>
</dbReference>
<keyword evidence="3" id="KW-1185">Reference proteome</keyword>
<proteinExistence type="predicted"/>
<feature type="compositionally biased region" description="Acidic residues" evidence="1">
    <location>
        <begin position="37"/>
        <end position="53"/>
    </location>
</feature>
<protein>
    <recommendedName>
        <fullName evidence="4">Sugar ABC transporter ATPase</fullName>
    </recommendedName>
</protein>
<name>A0ABZ0SKP1_9MICO</name>
<gene>
    <name evidence="2" type="ORF">SM116_13420</name>
</gene>
<feature type="region of interest" description="Disordered" evidence="1">
    <location>
        <begin position="1"/>
        <end position="65"/>
    </location>
</feature>